<name>A0AAV2DEA3_9ROSI</name>
<dbReference type="Proteomes" id="UP001497516">
    <property type="component" value="Chromosome 2"/>
</dbReference>
<reference evidence="1 2" key="1">
    <citation type="submission" date="2024-04" db="EMBL/GenBank/DDBJ databases">
        <authorList>
            <person name="Fracassetti M."/>
        </authorList>
    </citation>
    <scope>NUCLEOTIDE SEQUENCE [LARGE SCALE GENOMIC DNA]</scope>
</reference>
<proteinExistence type="predicted"/>
<evidence type="ECO:0000313" key="1">
    <source>
        <dbReference type="EMBL" id="CAL1372233.1"/>
    </source>
</evidence>
<sequence>MLKNEEGNKVTDLKELGDIAEGFYKRLMGRKHPYVIEESDEFYSELLRKTLSSDEGLCDPDTEEEVKSVVFAMNGDKSPGLDGYSAAFFQHVWPVTGAEVTFAIQTCFHDSKMPREVNATILALVPKIQNPDEMRFFLDLSPIAILSTKS</sequence>
<organism evidence="1 2">
    <name type="scientific">Linum trigynum</name>
    <dbReference type="NCBI Taxonomy" id="586398"/>
    <lineage>
        <taxon>Eukaryota</taxon>
        <taxon>Viridiplantae</taxon>
        <taxon>Streptophyta</taxon>
        <taxon>Embryophyta</taxon>
        <taxon>Tracheophyta</taxon>
        <taxon>Spermatophyta</taxon>
        <taxon>Magnoliopsida</taxon>
        <taxon>eudicotyledons</taxon>
        <taxon>Gunneridae</taxon>
        <taxon>Pentapetalae</taxon>
        <taxon>rosids</taxon>
        <taxon>fabids</taxon>
        <taxon>Malpighiales</taxon>
        <taxon>Linaceae</taxon>
        <taxon>Linum</taxon>
    </lineage>
</organism>
<evidence type="ECO:0000313" key="2">
    <source>
        <dbReference type="Proteomes" id="UP001497516"/>
    </source>
</evidence>
<keyword evidence="2" id="KW-1185">Reference proteome</keyword>
<gene>
    <name evidence="1" type="ORF">LTRI10_LOCUS14255</name>
</gene>
<dbReference type="AlphaFoldDB" id="A0AAV2DEA3"/>
<dbReference type="EMBL" id="OZ034815">
    <property type="protein sequence ID" value="CAL1372233.1"/>
    <property type="molecule type" value="Genomic_DNA"/>
</dbReference>
<accession>A0AAV2DEA3</accession>
<protein>
    <submittedName>
        <fullName evidence="1">Uncharacterized protein</fullName>
    </submittedName>
</protein>